<keyword evidence="1" id="KW-0472">Membrane</keyword>
<accession>A0AAE3MBJ5</accession>
<proteinExistence type="inferred from homology"/>
<keyword evidence="1" id="KW-0813">Transport</keyword>
<dbReference type="PROSITE" id="PS52016">
    <property type="entry name" value="TONB_DEPENDENT_REC_3"/>
    <property type="match status" value="1"/>
</dbReference>
<dbReference type="SUPFAM" id="SSF49464">
    <property type="entry name" value="Carboxypeptidase regulatory domain-like"/>
    <property type="match status" value="1"/>
</dbReference>
<keyword evidence="4" id="KW-0675">Receptor</keyword>
<organism evidence="4 5">
    <name type="scientific">Plebeiibacterium marinum</name>
    <dbReference type="NCBI Taxonomy" id="2992111"/>
    <lineage>
        <taxon>Bacteria</taxon>
        <taxon>Pseudomonadati</taxon>
        <taxon>Bacteroidota</taxon>
        <taxon>Bacteroidia</taxon>
        <taxon>Marinilabiliales</taxon>
        <taxon>Marinilabiliaceae</taxon>
        <taxon>Plebeiibacterium</taxon>
    </lineage>
</organism>
<keyword evidence="1" id="KW-0998">Cell outer membrane</keyword>
<dbReference type="RefSeq" id="WP_301197683.1">
    <property type="nucleotide sequence ID" value="NZ_JAPDPI010000003.1"/>
</dbReference>
<sequence>MKNLLYTMVLMFGFVFNAIAQEKVVVTGNVTDGKNEPLVGVNITISDMPGLGTITDVDGNFKISMEPYHKLVFSFIGFDTQEILIKEQRVLNIQMKESEGSELEEVVVTGTGAKKKVTVTGAITTVKLEEMKSNPSASITNSLAGNVAGVMTMQSSGQPGRNVSEFWIRGISTFGAGNSAYVLVDGFERDLNDINIEDIESFSVLKDASATAIYGSKGANGVILITTKHGKAGKVKINAKVESTYNTRTITPEFVDGNTYASLLNEARVTRNMIPKYSNEELAIIQHGLDPDLYPNVDWWDKVIKDGAYNYRANLNISGGSNKARYFVSASYIEEQGMYKTDKAIKNEYNTNANYKQWNYRLNTDIDITQTTLLKVGVSGSLSKENTPGLGDDLWGVLFGYTPLLSPITYSDGRIPAYGQGILTNPWVVSTQTGFNENWDNKIQTNVTLEQNLNFVTEGLRFIGHFGYDTNNSNNIQRRKWPEQWYAQRRKPDGTLDYKRVTESSPMFQASSSNGNRREFLDLTMKYDRAYGNHHIGGTFKYTQDAFINTQNLGDDLKTGVARRNQGIAGQATYNWNLRYFADFNFGYNGSENFAPGHQFGFFPAFSVGWNMAEEGFIKNNLPWMNMFKVRYSYGKIGNDNLGDNRFPYLYTVQIADLLPEEHRGGLGYQWAEYGNDRSYSGAFYRQVASPYVTWEIATKKDLGVDFSIFNDKLSANVDYFEERRDGIYMDRNYLPDMVGLENYDYYDDGDKGVLIPSANVGIVETKGFDGRFDYKQKVGAVDLTVRGTITYSKNEILEKDERNTIYHYQQEKGYRVDQNKGLIALGLFKDYDDIRNSPTQEFGTYQPGDIKYKDVNGDGVVNGGDEVAIGSTRRPSLIYGMGTTARWKNLDVNVHFQGAGKSDFPIYGKCVYAFSEGMWGNVLSGMVTSDRWISSEISGDPSTENPNAKYPRLSYGGNDNNYRNSTYWLRDGSYLRLKTVDLGFTIPKRIVNKLHISNARISLVGTNLITWSKFKLWDPEMGSPRGEKYPPSRSITFGLSVNL</sequence>
<keyword evidence="2" id="KW-0732">Signal</keyword>
<dbReference type="InterPro" id="IPR008969">
    <property type="entry name" value="CarboxyPept-like_regulatory"/>
</dbReference>
<evidence type="ECO:0000256" key="2">
    <source>
        <dbReference type="SAM" id="SignalP"/>
    </source>
</evidence>
<dbReference type="EMBL" id="JAPDPI010000003">
    <property type="protein sequence ID" value="MCW3804462.1"/>
    <property type="molecule type" value="Genomic_DNA"/>
</dbReference>
<reference evidence="4" key="1">
    <citation type="submission" date="2022-10" db="EMBL/GenBank/DDBJ databases">
        <authorList>
            <person name="Yu W.X."/>
        </authorList>
    </citation>
    <scope>NUCLEOTIDE SEQUENCE</scope>
    <source>
        <strain evidence="4">D04</strain>
    </source>
</reference>
<feature type="chain" id="PRO_5042125526" evidence="2">
    <location>
        <begin position="21"/>
        <end position="1044"/>
    </location>
</feature>
<feature type="signal peptide" evidence="2">
    <location>
        <begin position="1"/>
        <end position="20"/>
    </location>
</feature>
<dbReference type="InterPro" id="IPR012910">
    <property type="entry name" value="Plug_dom"/>
</dbReference>
<dbReference type="Pfam" id="PF13715">
    <property type="entry name" value="CarbopepD_reg_2"/>
    <property type="match status" value="1"/>
</dbReference>
<comment type="similarity">
    <text evidence="1">Belongs to the TonB-dependent receptor family.</text>
</comment>
<dbReference type="InterPro" id="IPR023997">
    <property type="entry name" value="TonB-dep_OMP_SusC/RagA_CS"/>
</dbReference>
<dbReference type="InterPro" id="IPR037066">
    <property type="entry name" value="Plug_dom_sf"/>
</dbReference>
<keyword evidence="1" id="KW-1134">Transmembrane beta strand</keyword>
<evidence type="ECO:0000313" key="5">
    <source>
        <dbReference type="Proteomes" id="UP001207408"/>
    </source>
</evidence>
<dbReference type="SUPFAM" id="SSF56935">
    <property type="entry name" value="Porins"/>
    <property type="match status" value="1"/>
</dbReference>
<name>A0AAE3MBJ5_9BACT</name>
<protein>
    <submittedName>
        <fullName evidence="4">TonB-dependent receptor</fullName>
    </submittedName>
</protein>
<evidence type="ECO:0000313" key="4">
    <source>
        <dbReference type="EMBL" id="MCW3804462.1"/>
    </source>
</evidence>
<comment type="caution">
    <text evidence="4">The sequence shown here is derived from an EMBL/GenBank/DDBJ whole genome shotgun (WGS) entry which is preliminary data.</text>
</comment>
<keyword evidence="1" id="KW-0812">Transmembrane</keyword>
<dbReference type="GO" id="GO:0009279">
    <property type="term" value="C:cell outer membrane"/>
    <property type="evidence" value="ECO:0007669"/>
    <property type="project" value="UniProtKB-SubCell"/>
</dbReference>
<gene>
    <name evidence="4" type="ORF">OM074_02430</name>
</gene>
<dbReference type="NCBIfam" id="TIGR04056">
    <property type="entry name" value="OMP_RagA_SusC"/>
    <property type="match status" value="1"/>
</dbReference>
<dbReference type="Pfam" id="PF07715">
    <property type="entry name" value="Plug"/>
    <property type="match status" value="1"/>
</dbReference>
<dbReference type="InterPro" id="IPR023996">
    <property type="entry name" value="TonB-dep_OMP_SusC/RagA"/>
</dbReference>
<dbReference type="FunFam" id="2.60.40.1120:FF:000003">
    <property type="entry name" value="Outer membrane protein Omp121"/>
    <property type="match status" value="1"/>
</dbReference>
<dbReference type="FunFam" id="2.170.130.10:FF:000003">
    <property type="entry name" value="SusC/RagA family TonB-linked outer membrane protein"/>
    <property type="match status" value="1"/>
</dbReference>
<dbReference type="NCBIfam" id="TIGR04057">
    <property type="entry name" value="SusC_RagA_signa"/>
    <property type="match status" value="1"/>
</dbReference>
<evidence type="ECO:0000256" key="1">
    <source>
        <dbReference type="PROSITE-ProRule" id="PRU01360"/>
    </source>
</evidence>
<dbReference type="Gene3D" id="2.170.130.10">
    <property type="entry name" value="TonB-dependent receptor, plug domain"/>
    <property type="match status" value="1"/>
</dbReference>
<dbReference type="InterPro" id="IPR039426">
    <property type="entry name" value="TonB-dep_rcpt-like"/>
</dbReference>
<evidence type="ECO:0000259" key="3">
    <source>
        <dbReference type="Pfam" id="PF07715"/>
    </source>
</evidence>
<dbReference type="Proteomes" id="UP001207408">
    <property type="component" value="Unassembled WGS sequence"/>
</dbReference>
<keyword evidence="5" id="KW-1185">Reference proteome</keyword>
<comment type="subcellular location">
    <subcellularLocation>
        <location evidence="1">Cell outer membrane</location>
        <topology evidence="1">Multi-pass membrane protein</topology>
    </subcellularLocation>
</comment>
<dbReference type="AlphaFoldDB" id="A0AAE3MBJ5"/>
<feature type="domain" description="TonB-dependent receptor plug" evidence="3">
    <location>
        <begin position="116"/>
        <end position="222"/>
    </location>
</feature>